<dbReference type="EMBL" id="JAPEIS010000001">
    <property type="protein sequence ID" value="KAJ8069781.1"/>
    <property type="molecule type" value="Genomic_DNA"/>
</dbReference>
<accession>A0A9X0DN62</accession>
<keyword evidence="2" id="KW-1185">Reference proteome</keyword>
<evidence type="ECO:0000313" key="2">
    <source>
        <dbReference type="Proteomes" id="UP001152300"/>
    </source>
</evidence>
<proteinExistence type="predicted"/>
<reference evidence="1" key="1">
    <citation type="submission" date="2022-11" db="EMBL/GenBank/DDBJ databases">
        <title>Genome Resource of Sclerotinia nivalis Strain SnTB1, a Plant Pathogen Isolated from American Ginseng.</title>
        <authorList>
            <person name="Fan S."/>
        </authorList>
    </citation>
    <scope>NUCLEOTIDE SEQUENCE</scope>
    <source>
        <strain evidence="1">SnTB1</strain>
    </source>
</reference>
<dbReference type="AlphaFoldDB" id="A0A9X0DN62"/>
<dbReference type="InterPro" id="IPR029063">
    <property type="entry name" value="SAM-dependent_MTases_sf"/>
</dbReference>
<dbReference type="SUPFAM" id="SSF53335">
    <property type="entry name" value="S-adenosyl-L-methionine-dependent methyltransferases"/>
    <property type="match status" value="1"/>
</dbReference>
<sequence length="250" mass="27014">MASVNSERAGYVLANDEEMNRLSTQHYVIKDAMGGLLMVPVDHTTEGLRILDSGTADGTWISDLQSTMSSKTTFTGTDIDPSKFPSSSSPGTTFQVQDINGSWPAAWQNNFDIVHQRLTLAAAGPATKVAVHKLATLLKPGAWIQLIEPENVLDDKQGPAMHDFVRLMQDIFSVMGTSLNLGRDLAPMLHEEGFVDIQERVVILQMGPHNKNPDLGRQGAKSTAIACAGLVQFASISPPTDCSLPESRTP</sequence>
<name>A0A9X0DN62_9HELO</name>
<protein>
    <recommendedName>
        <fullName evidence="3">Methyltransferase domain-containing protein</fullName>
    </recommendedName>
</protein>
<gene>
    <name evidence="1" type="ORF">OCU04_000197</name>
</gene>
<dbReference type="Gene3D" id="3.40.50.150">
    <property type="entry name" value="Vaccinia Virus protein VP39"/>
    <property type="match status" value="1"/>
</dbReference>
<organism evidence="1 2">
    <name type="scientific">Sclerotinia nivalis</name>
    <dbReference type="NCBI Taxonomy" id="352851"/>
    <lineage>
        <taxon>Eukaryota</taxon>
        <taxon>Fungi</taxon>
        <taxon>Dikarya</taxon>
        <taxon>Ascomycota</taxon>
        <taxon>Pezizomycotina</taxon>
        <taxon>Leotiomycetes</taxon>
        <taxon>Helotiales</taxon>
        <taxon>Sclerotiniaceae</taxon>
        <taxon>Sclerotinia</taxon>
    </lineage>
</organism>
<evidence type="ECO:0008006" key="3">
    <source>
        <dbReference type="Google" id="ProtNLM"/>
    </source>
</evidence>
<evidence type="ECO:0000313" key="1">
    <source>
        <dbReference type="EMBL" id="KAJ8069781.1"/>
    </source>
</evidence>
<comment type="caution">
    <text evidence="1">The sequence shown here is derived from an EMBL/GenBank/DDBJ whole genome shotgun (WGS) entry which is preliminary data.</text>
</comment>
<dbReference type="Proteomes" id="UP001152300">
    <property type="component" value="Unassembled WGS sequence"/>
</dbReference>
<dbReference type="OrthoDB" id="3557474at2759"/>